<accession>A0A811Q7J5</accession>
<proteinExistence type="predicted"/>
<dbReference type="AlphaFoldDB" id="A0A811Q7J5"/>
<reference evidence="1" key="1">
    <citation type="submission" date="2020-10" db="EMBL/GenBank/DDBJ databases">
        <authorList>
            <person name="Han B."/>
            <person name="Lu T."/>
            <person name="Zhao Q."/>
            <person name="Huang X."/>
            <person name="Zhao Y."/>
        </authorList>
    </citation>
    <scope>NUCLEOTIDE SEQUENCE</scope>
</reference>
<keyword evidence="2" id="KW-1185">Reference proteome</keyword>
<evidence type="ECO:0000313" key="1">
    <source>
        <dbReference type="EMBL" id="CAD6256586.1"/>
    </source>
</evidence>
<evidence type="ECO:0000313" key="2">
    <source>
        <dbReference type="Proteomes" id="UP000604825"/>
    </source>
</evidence>
<gene>
    <name evidence="1" type="ORF">NCGR_LOCUS40090</name>
</gene>
<protein>
    <submittedName>
        <fullName evidence="1">Uncharacterized protein</fullName>
    </submittedName>
</protein>
<name>A0A811Q7J5_9POAL</name>
<sequence length="88" mass="9977">MAAPAPREVWENMIGQAITMDNIDMMLDERPDINDSIVYPMNRSPSPIPSGWKRLVVFYKVDENHKSTIVWPDPYVMFGNNAPALTIG</sequence>
<comment type="caution">
    <text evidence="1">The sequence shown here is derived from an EMBL/GenBank/DDBJ whole genome shotgun (WGS) entry which is preliminary data.</text>
</comment>
<dbReference type="Proteomes" id="UP000604825">
    <property type="component" value="Unassembled WGS sequence"/>
</dbReference>
<organism evidence="1 2">
    <name type="scientific">Miscanthus lutarioriparius</name>
    <dbReference type="NCBI Taxonomy" id="422564"/>
    <lineage>
        <taxon>Eukaryota</taxon>
        <taxon>Viridiplantae</taxon>
        <taxon>Streptophyta</taxon>
        <taxon>Embryophyta</taxon>
        <taxon>Tracheophyta</taxon>
        <taxon>Spermatophyta</taxon>
        <taxon>Magnoliopsida</taxon>
        <taxon>Liliopsida</taxon>
        <taxon>Poales</taxon>
        <taxon>Poaceae</taxon>
        <taxon>PACMAD clade</taxon>
        <taxon>Panicoideae</taxon>
        <taxon>Andropogonodae</taxon>
        <taxon>Andropogoneae</taxon>
        <taxon>Saccharinae</taxon>
        <taxon>Miscanthus</taxon>
    </lineage>
</organism>
<dbReference type="EMBL" id="CAJGYO010000010">
    <property type="protein sequence ID" value="CAD6256586.1"/>
    <property type="molecule type" value="Genomic_DNA"/>
</dbReference>